<evidence type="ECO:0000256" key="1">
    <source>
        <dbReference type="ARBA" id="ARBA00001964"/>
    </source>
</evidence>
<accession>A0A6J4VQZ6</accession>
<dbReference type="PANTHER" id="PTHR43825">
    <property type="entry name" value="PYRUVATE DEHYDROGENASE E1 COMPONENT"/>
    <property type="match status" value="1"/>
</dbReference>
<dbReference type="Pfam" id="PF00456">
    <property type="entry name" value="Transketolase_N"/>
    <property type="match status" value="1"/>
</dbReference>
<dbReference type="InterPro" id="IPR029061">
    <property type="entry name" value="THDP-binding"/>
</dbReference>
<dbReference type="Gene3D" id="3.40.50.920">
    <property type="match status" value="1"/>
</dbReference>
<proteinExistence type="predicted"/>
<sequence>MAVTMGPDLGNRQAELEKQFPHWEKIGDCIDNFIDVFENYRQSGHPGGSRSKRHMLVALTLGGFMRWDIRHPEKVFGDRFVLVGGHTIPVIYAMLAAYNTALRAKYERTGDERYAVPHADERQLLWKDLLGFRRRGGLAGHAEMEGKTLFLKFNTGPSGHGSPAAAGEAAALKRAGATGVKVFAVDGEGGLTPGAVHETKNSSWGLGLDNLHYLIDWNDYGIDSMAISDVVPGNPISWFEPYGFRIHGTEQGSDYASVAQAFLQTLETPNPDRVPNMTWFKTIKGRGYGITGYKAHGTPHKLNSELFWQGRKEFADRYGVEWHGFGEAAPSDAGELRAQFEANLKVIADAITSDDALVDYLAERLVEIGESVPQEIEGYKLDTSKNPFEDRRFWDYEQYPESLFVKPGTTVANRAALAKWGAYVNSLGKQEYGRPLFIAMSADLSESTNIAGFAEGFGDMEGWGRYDRNHNLDGALLPQQITEFTNSGICAGIATVNFSPSPYEKFDGFYASNSTYASFSYLQYGMMRLFNQLAQDSDIKVGKVLWVAGHSGPETAEDSRTHFGIFSPGVTQLFPEGRIINLIPWEYNEVPVLLAAAFSTDAPIVALHLTRPPISIPDRAALGIAPHTDAARGAYLLRDYKPGQPRGGTILVQGTLSTNNVIGLLPQLDAEGLNVKLVATVSPELFKRQSQEYQDGILSPADRLDLTYITNGSRRLMRDWITHRSADDYAMSADFDNRWRTGGSPAEVYEEAHLSPDHLLAGIKRFIGEREQRLAGIASALEAAR</sequence>
<organism evidence="3">
    <name type="scientific">uncultured Thermomicrobiales bacterium</name>
    <dbReference type="NCBI Taxonomy" id="1645740"/>
    <lineage>
        <taxon>Bacteria</taxon>
        <taxon>Pseudomonadati</taxon>
        <taxon>Thermomicrobiota</taxon>
        <taxon>Thermomicrobia</taxon>
        <taxon>Thermomicrobiales</taxon>
        <taxon>environmental samples</taxon>
    </lineage>
</organism>
<dbReference type="GO" id="GO:0004802">
    <property type="term" value="F:transketolase activity"/>
    <property type="evidence" value="ECO:0007669"/>
    <property type="project" value="UniProtKB-EC"/>
</dbReference>
<dbReference type="AlphaFoldDB" id="A0A6J4VQZ6"/>
<dbReference type="Gene3D" id="3.40.50.970">
    <property type="match status" value="2"/>
</dbReference>
<feature type="domain" description="Transketolase N-terminal" evidence="2">
    <location>
        <begin position="128"/>
        <end position="301"/>
    </location>
</feature>
<dbReference type="InterPro" id="IPR005474">
    <property type="entry name" value="Transketolase_N"/>
</dbReference>
<evidence type="ECO:0000259" key="2">
    <source>
        <dbReference type="Pfam" id="PF00456"/>
    </source>
</evidence>
<gene>
    <name evidence="3" type="ORF">AVDCRST_MAG18-3619</name>
</gene>
<comment type="cofactor">
    <cofactor evidence="1">
        <name>thiamine diphosphate</name>
        <dbReference type="ChEBI" id="CHEBI:58937"/>
    </cofactor>
</comment>
<keyword evidence="3" id="KW-0808">Transferase</keyword>
<reference evidence="3" key="1">
    <citation type="submission" date="2020-02" db="EMBL/GenBank/DDBJ databases">
        <authorList>
            <person name="Meier V. D."/>
        </authorList>
    </citation>
    <scope>NUCLEOTIDE SEQUENCE</scope>
    <source>
        <strain evidence="3">AVDCRST_MAG18</strain>
    </source>
</reference>
<dbReference type="InterPro" id="IPR009014">
    <property type="entry name" value="Transketo_C/PFOR_II"/>
</dbReference>
<dbReference type="EMBL" id="CADCWN010000285">
    <property type="protein sequence ID" value="CAA9584488.1"/>
    <property type="molecule type" value="Genomic_DNA"/>
</dbReference>
<dbReference type="SUPFAM" id="SSF52518">
    <property type="entry name" value="Thiamin diphosphate-binding fold (THDP-binding)"/>
    <property type="match status" value="2"/>
</dbReference>
<dbReference type="InterPro" id="IPR051157">
    <property type="entry name" value="PDH/Transketolase"/>
</dbReference>
<dbReference type="PANTHER" id="PTHR43825:SF1">
    <property type="entry name" value="TRANSKETOLASE-LIKE PYRIMIDINE-BINDING DOMAIN-CONTAINING PROTEIN"/>
    <property type="match status" value="1"/>
</dbReference>
<protein>
    <submittedName>
        <fullName evidence="3">Transketolase</fullName>
        <ecNumber evidence="3">2.2.1.1</ecNumber>
    </submittedName>
</protein>
<evidence type="ECO:0000313" key="3">
    <source>
        <dbReference type="EMBL" id="CAA9584488.1"/>
    </source>
</evidence>
<dbReference type="EC" id="2.2.1.1" evidence="3"/>
<dbReference type="SUPFAM" id="SSF52922">
    <property type="entry name" value="TK C-terminal domain-like"/>
    <property type="match status" value="1"/>
</dbReference>
<name>A0A6J4VQZ6_9BACT</name>